<geneLocation type="plasmid" evidence="2 3">
    <name>pLIB119</name>
</geneLocation>
<sequence length="365" mass="40314">MENTRPPYPNYDEIAYAPQFAADCLGISQRALRLVEDEPGIEIRRISSGSVARRVYSPADLFQIAAMRRSKGLTRTLKRPMTISTYVQKGGTAKTTNCVNLAIYLGFMGLKVLIIDNDPQSDATEMLGYYPDLTPEELEDLGIPADRGVDGSLGNVLGIRGLFAPKSLDEIIKKPFGEYGPHLIPSEEQLEELEIGINASQNHDYRYATLISKGLKGEFPGVDLHSYDVIIFDNAPTASLMTRNSLVACDLIVCPIRMDKFSSRALARLGDRLRASHEEYGRTPAVAAIPTMFIKNRPRAMEHLAKLEDVFPGCVTESKLYMSEDYSKALELGLPILTWKGASDNSAGAMRSVYSEILDRLIALS</sequence>
<dbReference type="PANTHER" id="PTHR13696:SF99">
    <property type="entry name" value="COBYRINIC ACID AC-DIAMIDE SYNTHASE"/>
    <property type="match status" value="1"/>
</dbReference>
<dbReference type="CDD" id="cd02042">
    <property type="entry name" value="ParAB_family"/>
    <property type="match status" value="1"/>
</dbReference>
<dbReference type="Proteomes" id="UP000025238">
    <property type="component" value="Plasmid pLIB119"/>
</dbReference>
<gene>
    <name evidence="2" type="ORF">UIB01_22870</name>
</gene>
<dbReference type="PANTHER" id="PTHR13696">
    <property type="entry name" value="P-LOOP CONTAINING NUCLEOSIDE TRIPHOSPHATE HYDROLASE"/>
    <property type="match status" value="1"/>
</dbReference>
<dbReference type="PATRIC" id="fig|316.97.peg.4582"/>
<feature type="domain" description="AAA" evidence="1">
    <location>
        <begin position="82"/>
        <end position="275"/>
    </location>
</feature>
<proteinExistence type="predicted"/>
<evidence type="ECO:0000313" key="2">
    <source>
        <dbReference type="EMBL" id="AHY45229.1"/>
    </source>
</evidence>
<dbReference type="SUPFAM" id="SSF52540">
    <property type="entry name" value="P-loop containing nucleoside triphosphate hydrolases"/>
    <property type="match status" value="1"/>
</dbReference>
<dbReference type="KEGG" id="pstu:UIB01_22870"/>
<dbReference type="EMBL" id="CP007510">
    <property type="protein sequence ID" value="AHY45229.1"/>
    <property type="molecule type" value="Genomic_DNA"/>
</dbReference>
<dbReference type="InterPro" id="IPR027417">
    <property type="entry name" value="P-loop_NTPase"/>
</dbReference>
<dbReference type="AlphaFoldDB" id="A0A023WZJ1"/>
<evidence type="ECO:0000259" key="1">
    <source>
        <dbReference type="Pfam" id="PF13614"/>
    </source>
</evidence>
<dbReference type="InterPro" id="IPR050678">
    <property type="entry name" value="DNA_Partitioning_ATPase"/>
</dbReference>
<name>A0A023WZJ1_STUST</name>
<dbReference type="InterPro" id="IPR025669">
    <property type="entry name" value="AAA_dom"/>
</dbReference>
<accession>A0A023WZJ1</accession>
<dbReference type="Gene3D" id="3.40.50.300">
    <property type="entry name" value="P-loop containing nucleotide triphosphate hydrolases"/>
    <property type="match status" value="1"/>
</dbReference>
<reference evidence="2 3" key="1">
    <citation type="submission" date="2014-03" db="EMBL/GenBank/DDBJ databases">
        <title>Complete genome sequence of Pseudomonas stutzeri 19SMN4.</title>
        <authorList>
            <person name="Brunet-Galmes I."/>
            <person name="Nogales B."/>
            <person name="Busquets A."/>
            <person name="Pena A."/>
            <person name="Gomila M."/>
            <person name="Garcia-Valdes E."/>
            <person name="Lalucat J."/>
            <person name="Bennasar A."/>
            <person name="Bosch R."/>
        </authorList>
    </citation>
    <scope>NUCLEOTIDE SEQUENCE [LARGE SCALE GENOMIC DNA]</scope>
    <source>
        <strain evidence="2 3">19SMN4</strain>
        <plasmid evidence="3">Plasmid pLIB119</plasmid>
    </source>
</reference>
<protein>
    <submittedName>
        <fullName evidence="2">Plasmid partitioning protein ParA</fullName>
    </submittedName>
</protein>
<dbReference type="Pfam" id="PF13614">
    <property type="entry name" value="AAA_31"/>
    <property type="match status" value="1"/>
</dbReference>
<keyword evidence="2" id="KW-0614">Plasmid</keyword>
<evidence type="ECO:0000313" key="3">
    <source>
        <dbReference type="Proteomes" id="UP000025238"/>
    </source>
</evidence>
<organism evidence="2 3">
    <name type="scientific">Stutzerimonas stutzeri</name>
    <name type="common">Pseudomonas stutzeri</name>
    <dbReference type="NCBI Taxonomy" id="316"/>
    <lineage>
        <taxon>Bacteria</taxon>
        <taxon>Pseudomonadati</taxon>
        <taxon>Pseudomonadota</taxon>
        <taxon>Gammaproteobacteria</taxon>
        <taxon>Pseudomonadales</taxon>
        <taxon>Pseudomonadaceae</taxon>
        <taxon>Stutzerimonas</taxon>
    </lineage>
</organism>